<dbReference type="PANTHER" id="PTHR48061:SF2">
    <property type="entry name" value="RECEPTOR LIKE PROTEIN 30-LIKE"/>
    <property type="match status" value="1"/>
</dbReference>
<keyword evidence="4" id="KW-1003">Cell membrane</keyword>
<evidence type="ECO:0000256" key="2">
    <source>
        <dbReference type="ARBA" id="ARBA00004479"/>
    </source>
</evidence>
<accession>A0A2K2CCV6</accession>
<dbReference type="EMBL" id="CM009290">
    <property type="protein sequence ID" value="PNT59867.1"/>
    <property type="molecule type" value="Genomic_DNA"/>
</dbReference>
<dbReference type="PANTHER" id="PTHR48061">
    <property type="entry name" value="LEUCINE-RICH REPEAT RECEPTOR PROTEIN KINASE EMS1-LIKE-RELATED"/>
    <property type="match status" value="1"/>
</dbReference>
<dbReference type="InterPro" id="IPR046956">
    <property type="entry name" value="RLP23-like"/>
</dbReference>
<keyword evidence="6 13" id="KW-0812">Transmembrane</keyword>
<dbReference type="Pfam" id="PF00560">
    <property type="entry name" value="LRR_1"/>
    <property type="match status" value="5"/>
</dbReference>
<evidence type="ECO:0000256" key="9">
    <source>
        <dbReference type="ARBA" id="ARBA00022989"/>
    </source>
</evidence>
<dbReference type="GO" id="GO:0005886">
    <property type="term" value="C:plasma membrane"/>
    <property type="evidence" value="ECO:0007669"/>
    <property type="project" value="UniProtKB-SubCell"/>
</dbReference>
<evidence type="ECO:0000256" key="8">
    <source>
        <dbReference type="ARBA" id="ARBA00022737"/>
    </source>
</evidence>
<proteinExistence type="inferred from homology"/>
<evidence type="ECO:0008006" key="16">
    <source>
        <dbReference type="Google" id="ProtNLM"/>
    </source>
</evidence>
<keyword evidence="10 13" id="KW-0472">Membrane</keyword>
<evidence type="ECO:0000313" key="15">
    <source>
        <dbReference type="Proteomes" id="UP000006729"/>
    </source>
</evidence>
<dbReference type="AlphaFoldDB" id="A0A2K2CCV6"/>
<evidence type="ECO:0000256" key="7">
    <source>
        <dbReference type="ARBA" id="ARBA00022729"/>
    </source>
</evidence>
<keyword evidence="5" id="KW-0433">Leucine-rich repeat</keyword>
<keyword evidence="8" id="KW-0677">Repeat</keyword>
<comment type="similarity">
    <text evidence="3">Belongs to the RLP family.</text>
</comment>
<reference evidence="14 15" key="1">
    <citation type="journal article" date="2006" name="Science">
        <title>The genome of black cottonwood, Populus trichocarpa (Torr. &amp; Gray).</title>
        <authorList>
            <person name="Tuskan G.A."/>
            <person name="Difazio S."/>
            <person name="Jansson S."/>
            <person name="Bohlmann J."/>
            <person name="Grigoriev I."/>
            <person name="Hellsten U."/>
            <person name="Putnam N."/>
            <person name="Ralph S."/>
            <person name="Rombauts S."/>
            <person name="Salamov A."/>
            <person name="Schein J."/>
            <person name="Sterck L."/>
            <person name="Aerts A."/>
            <person name="Bhalerao R.R."/>
            <person name="Bhalerao R.P."/>
            <person name="Blaudez D."/>
            <person name="Boerjan W."/>
            <person name="Brun A."/>
            <person name="Brunner A."/>
            <person name="Busov V."/>
            <person name="Campbell M."/>
            <person name="Carlson J."/>
            <person name="Chalot M."/>
            <person name="Chapman J."/>
            <person name="Chen G.L."/>
            <person name="Cooper D."/>
            <person name="Coutinho P.M."/>
            <person name="Couturier J."/>
            <person name="Covert S."/>
            <person name="Cronk Q."/>
            <person name="Cunningham R."/>
            <person name="Davis J."/>
            <person name="Degroeve S."/>
            <person name="Dejardin A."/>
            <person name="Depamphilis C."/>
            <person name="Detter J."/>
            <person name="Dirks B."/>
            <person name="Dubchak I."/>
            <person name="Duplessis S."/>
            <person name="Ehlting J."/>
            <person name="Ellis B."/>
            <person name="Gendler K."/>
            <person name="Goodstein D."/>
            <person name="Gribskov M."/>
            <person name="Grimwood J."/>
            <person name="Groover A."/>
            <person name="Gunter L."/>
            <person name="Hamberger B."/>
            <person name="Heinze B."/>
            <person name="Helariutta Y."/>
            <person name="Henrissat B."/>
            <person name="Holligan D."/>
            <person name="Holt R."/>
            <person name="Huang W."/>
            <person name="Islam-Faridi N."/>
            <person name="Jones S."/>
            <person name="Jones-Rhoades M."/>
            <person name="Jorgensen R."/>
            <person name="Joshi C."/>
            <person name="Kangasjarvi J."/>
            <person name="Karlsson J."/>
            <person name="Kelleher C."/>
            <person name="Kirkpatrick R."/>
            <person name="Kirst M."/>
            <person name="Kohler A."/>
            <person name="Kalluri U."/>
            <person name="Larimer F."/>
            <person name="Leebens-Mack J."/>
            <person name="Leple J.C."/>
            <person name="Locascio P."/>
            <person name="Lou Y."/>
            <person name="Lucas S."/>
            <person name="Martin F."/>
            <person name="Montanini B."/>
            <person name="Napoli C."/>
            <person name="Nelson D.R."/>
            <person name="Nelson C."/>
            <person name="Nieminen K."/>
            <person name="Nilsson O."/>
            <person name="Pereda V."/>
            <person name="Peter G."/>
            <person name="Philippe R."/>
            <person name="Pilate G."/>
            <person name="Poliakov A."/>
            <person name="Razumovskaya J."/>
            <person name="Richardson P."/>
            <person name="Rinaldi C."/>
            <person name="Ritland K."/>
            <person name="Rouze P."/>
            <person name="Ryaboy D."/>
            <person name="Schmutz J."/>
            <person name="Schrader J."/>
            <person name="Segerman B."/>
            <person name="Shin H."/>
            <person name="Siddiqui A."/>
            <person name="Sterky F."/>
            <person name="Terry A."/>
            <person name="Tsai C.J."/>
            <person name="Uberbacher E."/>
            <person name="Unneberg P."/>
            <person name="Vahala J."/>
            <person name="Wall K."/>
            <person name="Wessler S."/>
            <person name="Yang G."/>
            <person name="Yin T."/>
            <person name="Douglas C."/>
            <person name="Marra M."/>
            <person name="Sandberg G."/>
            <person name="Van de Peer Y."/>
            <person name="Rokhsar D."/>
        </authorList>
    </citation>
    <scope>NUCLEOTIDE SEQUENCE [LARGE SCALE GENOMIC DNA]</scope>
    <source>
        <strain evidence="15">cv. Nisqually</strain>
    </source>
</reference>
<dbReference type="Gene3D" id="3.80.10.10">
    <property type="entry name" value="Ribonuclease Inhibitor"/>
    <property type="match status" value="2"/>
</dbReference>
<keyword evidence="11" id="KW-0675">Receptor</keyword>
<evidence type="ECO:0000256" key="4">
    <source>
        <dbReference type="ARBA" id="ARBA00022475"/>
    </source>
</evidence>
<evidence type="ECO:0000313" key="14">
    <source>
        <dbReference type="EMBL" id="PNT59867.1"/>
    </source>
</evidence>
<evidence type="ECO:0000256" key="3">
    <source>
        <dbReference type="ARBA" id="ARBA00009592"/>
    </source>
</evidence>
<evidence type="ECO:0000256" key="5">
    <source>
        <dbReference type="ARBA" id="ARBA00022614"/>
    </source>
</evidence>
<organism evidence="14 15">
    <name type="scientific">Populus trichocarpa</name>
    <name type="common">Western balsam poplar</name>
    <name type="synonym">Populus balsamifera subsp. trichocarpa</name>
    <dbReference type="NCBI Taxonomy" id="3694"/>
    <lineage>
        <taxon>Eukaryota</taxon>
        <taxon>Viridiplantae</taxon>
        <taxon>Streptophyta</taxon>
        <taxon>Embryophyta</taxon>
        <taxon>Tracheophyta</taxon>
        <taxon>Spermatophyta</taxon>
        <taxon>Magnoliopsida</taxon>
        <taxon>eudicotyledons</taxon>
        <taxon>Gunneridae</taxon>
        <taxon>Pentapetalae</taxon>
        <taxon>rosids</taxon>
        <taxon>fabids</taxon>
        <taxon>Malpighiales</taxon>
        <taxon>Salicaceae</taxon>
        <taxon>Saliceae</taxon>
        <taxon>Populus</taxon>
    </lineage>
</organism>
<dbReference type="SUPFAM" id="SSF52047">
    <property type="entry name" value="RNI-like"/>
    <property type="match status" value="1"/>
</dbReference>
<dbReference type="InterPro" id="IPR032675">
    <property type="entry name" value="LRR_dom_sf"/>
</dbReference>
<evidence type="ECO:0000256" key="10">
    <source>
        <dbReference type="ARBA" id="ARBA00023136"/>
    </source>
</evidence>
<evidence type="ECO:0000256" key="12">
    <source>
        <dbReference type="ARBA" id="ARBA00023180"/>
    </source>
</evidence>
<dbReference type="InterPro" id="IPR001611">
    <property type="entry name" value="Leu-rich_rpt"/>
</dbReference>
<dbReference type="STRING" id="3694.A0A2K2CCV6"/>
<evidence type="ECO:0000256" key="1">
    <source>
        <dbReference type="ARBA" id="ARBA00004236"/>
    </source>
</evidence>
<evidence type="ECO:0000256" key="6">
    <source>
        <dbReference type="ARBA" id="ARBA00022692"/>
    </source>
</evidence>
<keyword evidence="12" id="KW-0325">Glycoprotein</keyword>
<keyword evidence="15" id="KW-1185">Reference proteome</keyword>
<comment type="subcellular location">
    <subcellularLocation>
        <location evidence="1">Cell membrane</location>
    </subcellularLocation>
    <subcellularLocation>
        <location evidence="2">Membrane</location>
        <topology evidence="2">Single-pass type I membrane protein</topology>
    </subcellularLocation>
</comment>
<sequence>MVGLDVDEGDAQSVGKWGYVRNSQKERCFHENEHDWRHKYDEMLNQDNDNQDEMSYILRTHMEKNGNPICEHGMDEKMEKRHPKALTITNMQMIITKIGCRIGQSCKIRCDVLIHTGVREPSRSRNIPNSKPSSGSLLTSWKPNTDCCSWESVNCHEVTKHVFGLNLSGHNLSGLVNSIKFLNLPYLERLNLVNCNIGEIPSFVQKLGGLVELDLSINKIHGKVPKWIWLLESLVYLNLSNNFLDGFEAPPSAPFLSSLTSLDLTCNLIEGSIPTLPISISFLSLAKNKLTGEIPVSLCSLSNLTILDACYNYMSGQIPKCLEVLGDTLIVLNLRKNRFSGLMPWKFTKECSLKTLNLYANQLTGKIPMSLKHCKRLQVLDLGDNQINDTFPFWLGVLPDLRVLILQSNSLRCPIGEPLASNDFPMLQILDLSSNYFTGNLPLDYFAIWKSMRIKLNGSLMYMGSYYYREWMSITSKGQRMDDINILTIFNVLDLSNNLFEGEIPEVIGDLKLLEVLNLSTNNLIGEIPLSLSKLTLLESLDLSKNKLIGEIPMKLLSLTFLSVLNLSYNRLEGKIPIGNQFSTFANDSYEGNIGLCGFPLSKKCDDVEDHQSSGAQRESILSDPISPFSWKFALVGYGCGAPVGVAIGYILFWRTKRCTKWIEQSFKAKKRQKNEQNRRRRRKFK</sequence>
<evidence type="ECO:0000256" key="13">
    <source>
        <dbReference type="SAM" id="Phobius"/>
    </source>
</evidence>
<dbReference type="InParanoid" id="A0A2K2CCV6"/>
<protein>
    <recommendedName>
        <fullName evidence="16">Leucine-rich repeat-containing N-terminal plant-type domain-containing protein</fullName>
    </recommendedName>
</protein>
<keyword evidence="9 13" id="KW-1133">Transmembrane helix</keyword>
<name>A0A2K2CCV6_POPTR</name>
<dbReference type="FunFam" id="3.80.10.10:FF:000213">
    <property type="entry name" value="Tyrosine-sulfated glycopeptide receptor 1"/>
    <property type="match status" value="1"/>
</dbReference>
<dbReference type="Proteomes" id="UP000006729">
    <property type="component" value="Chromosome 1"/>
</dbReference>
<dbReference type="Pfam" id="PF13855">
    <property type="entry name" value="LRR_8"/>
    <property type="match status" value="2"/>
</dbReference>
<feature type="transmembrane region" description="Helical" evidence="13">
    <location>
        <begin position="629"/>
        <end position="653"/>
    </location>
</feature>
<gene>
    <name evidence="14" type="ORF">POPTR_001G437800</name>
</gene>
<keyword evidence="7" id="KW-0732">Signal</keyword>
<evidence type="ECO:0000256" key="11">
    <source>
        <dbReference type="ARBA" id="ARBA00023170"/>
    </source>
</evidence>